<keyword evidence="1" id="KW-0597">Phosphoprotein</keyword>
<dbReference type="AlphaFoldDB" id="A0A261Y7F8"/>
<dbReference type="EMBL" id="MVBO01000003">
    <property type="protein sequence ID" value="OZJ06537.1"/>
    <property type="molecule type" value="Genomic_DNA"/>
</dbReference>
<dbReference type="PANTHER" id="PTHR43719:SF28">
    <property type="entry name" value="PEROXIDE STRESS-ACTIVATED HISTIDINE KINASE MAK1-RELATED"/>
    <property type="match status" value="1"/>
</dbReference>
<gene>
    <name evidence="2" type="ORF">BZG36_00585</name>
</gene>
<evidence type="ECO:0000256" key="1">
    <source>
        <dbReference type="ARBA" id="ARBA00022553"/>
    </source>
</evidence>
<keyword evidence="3" id="KW-1185">Reference proteome</keyword>
<accession>A0A261Y7F8</accession>
<reference evidence="2 3" key="1">
    <citation type="journal article" date="2017" name="Mycologia">
        <title>Bifiguratus adelaidae, gen. et sp. nov., a new member of Mucoromycotina in endophytic and soil-dwelling habitats.</title>
        <authorList>
            <person name="Torres-Cruz T.J."/>
            <person name="Billingsley Tobias T.L."/>
            <person name="Almatruk M."/>
            <person name="Hesse C."/>
            <person name="Kuske C.R."/>
            <person name="Desiro A."/>
            <person name="Benucci G.M."/>
            <person name="Bonito G."/>
            <person name="Stajich J.E."/>
            <person name="Dunlap C."/>
            <person name="Arnold A.E."/>
            <person name="Porras-Alfaro A."/>
        </authorList>
    </citation>
    <scope>NUCLEOTIDE SEQUENCE [LARGE SCALE GENOMIC DNA]</scope>
    <source>
        <strain evidence="2 3">AZ0501</strain>
    </source>
</reference>
<evidence type="ECO:0008006" key="4">
    <source>
        <dbReference type="Google" id="ProtNLM"/>
    </source>
</evidence>
<protein>
    <recommendedName>
        <fullName evidence="4">Histidine kinase domain-containing protein</fullName>
    </recommendedName>
</protein>
<dbReference type="InterPro" id="IPR036890">
    <property type="entry name" value="HATPase_C_sf"/>
</dbReference>
<name>A0A261Y7F8_9FUNG</name>
<dbReference type="PANTHER" id="PTHR43719">
    <property type="entry name" value="TWO-COMPONENT HISTIDINE KINASE"/>
    <property type="match status" value="1"/>
</dbReference>
<comment type="caution">
    <text evidence="2">The sequence shown here is derived from an EMBL/GenBank/DDBJ whole genome shotgun (WGS) entry which is preliminary data.</text>
</comment>
<evidence type="ECO:0000313" key="3">
    <source>
        <dbReference type="Proteomes" id="UP000242875"/>
    </source>
</evidence>
<organism evidence="2 3">
    <name type="scientific">Bifiguratus adelaidae</name>
    <dbReference type="NCBI Taxonomy" id="1938954"/>
    <lineage>
        <taxon>Eukaryota</taxon>
        <taxon>Fungi</taxon>
        <taxon>Fungi incertae sedis</taxon>
        <taxon>Mucoromycota</taxon>
        <taxon>Mucoromycotina</taxon>
        <taxon>Endogonomycetes</taxon>
        <taxon>Endogonales</taxon>
        <taxon>Endogonales incertae sedis</taxon>
        <taxon>Bifiguratus</taxon>
    </lineage>
</organism>
<dbReference type="Gene3D" id="3.30.565.10">
    <property type="entry name" value="Histidine kinase-like ATPase, C-terminal domain"/>
    <property type="match status" value="1"/>
</dbReference>
<evidence type="ECO:0000313" key="2">
    <source>
        <dbReference type="EMBL" id="OZJ06537.1"/>
    </source>
</evidence>
<dbReference type="SUPFAM" id="SSF55874">
    <property type="entry name" value="ATPase domain of HSP90 chaperone/DNA topoisomerase II/histidine kinase"/>
    <property type="match status" value="1"/>
</dbReference>
<dbReference type="Proteomes" id="UP000242875">
    <property type="component" value="Unassembled WGS sequence"/>
</dbReference>
<sequence>MAKPYQSAMIVPMIPIASQLLETIDDDINEGIISVASLPPKQGRALQFGVIIVLSKEKYREFQAEELSSCHNFGVTIPVPKYHPITRLLTSLVNNVLDLAKLEKGRHNRIQGTKTVDLISMMREAIEIAKVERGKPSVSSIVTVEGLNWLDEQADALGITQTEISRTGRSASSTIKARYTIKADPESLQRVLLNLLNNAFKFTNEGYVHLDLSRLNMPAHTEDIAS</sequence>
<dbReference type="InterPro" id="IPR050956">
    <property type="entry name" value="2C_system_His_kinase"/>
</dbReference>
<proteinExistence type="predicted"/>
<dbReference type="OrthoDB" id="21225at2759"/>